<dbReference type="OrthoDB" id="9802846at2"/>
<accession>A0A285V0V2</accession>
<dbReference type="AlphaFoldDB" id="A0A285V0V2"/>
<dbReference type="InterPro" id="IPR007048">
    <property type="entry name" value="IraD/Gp25-like"/>
</dbReference>
<feature type="domain" description="IraD/Gp25-like" evidence="1">
    <location>
        <begin position="27"/>
        <end position="105"/>
    </location>
</feature>
<reference evidence="2 3" key="1">
    <citation type="submission" date="2017-08" db="EMBL/GenBank/DDBJ databases">
        <authorList>
            <person name="de Groot N.N."/>
        </authorList>
    </citation>
    <scope>NUCLEOTIDE SEQUENCE [LARGE SCALE GENOMIC DNA]</scope>
    <source>
        <strain evidence="2 3">JC85</strain>
    </source>
</reference>
<dbReference type="RefSeq" id="WP_097143082.1">
    <property type="nucleotide sequence ID" value="NZ_OBQD01000032.1"/>
</dbReference>
<keyword evidence="3" id="KW-1185">Reference proteome</keyword>
<dbReference type="SUPFAM" id="SSF160719">
    <property type="entry name" value="gpW/gp25-like"/>
    <property type="match status" value="1"/>
</dbReference>
<evidence type="ECO:0000313" key="3">
    <source>
        <dbReference type="Proteomes" id="UP000219167"/>
    </source>
</evidence>
<evidence type="ECO:0000313" key="2">
    <source>
        <dbReference type="EMBL" id="SOC47692.1"/>
    </source>
</evidence>
<organism evidence="2 3">
    <name type="scientific">Rhizobium subbaraonis</name>
    <dbReference type="NCBI Taxonomy" id="908946"/>
    <lineage>
        <taxon>Bacteria</taxon>
        <taxon>Pseudomonadati</taxon>
        <taxon>Pseudomonadota</taxon>
        <taxon>Alphaproteobacteria</taxon>
        <taxon>Hyphomicrobiales</taxon>
        <taxon>Rhizobiaceae</taxon>
        <taxon>Rhizobium/Agrobacterium group</taxon>
        <taxon>Rhizobium</taxon>
    </lineage>
</organism>
<evidence type="ECO:0000259" key="1">
    <source>
        <dbReference type="Pfam" id="PF04965"/>
    </source>
</evidence>
<dbReference type="Pfam" id="PF04965">
    <property type="entry name" value="GPW_gp25"/>
    <property type="match status" value="1"/>
</dbReference>
<dbReference type="Gene3D" id="3.10.450.40">
    <property type="match status" value="1"/>
</dbReference>
<protein>
    <recommendedName>
        <fullName evidence="1">IraD/Gp25-like domain-containing protein</fullName>
    </recommendedName>
</protein>
<gene>
    <name evidence="2" type="ORF">SAMN05892877_13230</name>
</gene>
<sequence>MQTAADLRNPSVDVDRHTGELIAGWPHVVQSLEVVFTTVFGERIMREWFGSMVPRLLGELMNEDTIVTFFTALASAVDQWEPRFKIKKITPLSLDRLGAFSVEITGEYRPRALLGDFAAEGGKRIVLNGAEQGVRITA</sequence>
<dbReference type="Proteomes" id="UP000219167">
    <property type="component" value="Unassembled WGS sequence"/>
</dbReference>
<proteinExistence type="predicted"/>
<dbReference type="EMBL" id="OBQD01000032">
    <property type="protein sequence ID" value="SOC47692.1"/>
    <property type="molecule type" value="Genomic_DNA"/>
</dbReference>
<name>A0A285V0V2_9HYPH</name>